<keyword evidence="3" id="KW-0804">Transcription</keyword>
<dbReference type="InterPro" id="IPR001761">
    <property type="entry name" value="Peripla_BP/Lac1_sug-bd_dom"/>
</dbReference>
<keyword evidence="2 5" id="KW-0238">DNA-binding</keyword>
<dbReference type="SUPFAM" id="SSF47413">
    <property type="entry name" value="lambda repressor-like DNA-binding domains"/>
    <property type="match status" value="1"/>
</dbReference>
<dbReference type="Proteomes" id="UP000614216">
    <property type="component" value="Unassembled WGS sequence"/>
</dbReference>
<name>A0A937FYR7_9BACT</name>
<sequence length="336" mass="36874">MSVTIKDIALALGISPSTVSRALNGHPDISEETRKSVKDVAKKMNYHVNQMASSLRTKKSFSIGVVVPKIASHFFSSALGGIQEVAVSNNYQVLICQTNESPALEKKYISSLLSAKVDGLLISLAKGSKNIKHIQRVIEHNVPLVLFDRTSDSFEVHKIEAEDFKGAHRAVTHLIDGGCKRIVHLSGPDTLTASLNRMRGYKEALKDGGLEIDDELIVPCDFDPETGREAIKRLLDKYPDIDGIFTVNDELGVESILTLKSMGIKVPEQISVVGFGDFPICRIVEPQLSSVSHHPDRIGYEAAKCLLDQIKSKHKESSIKRVIPSELVVRASSIKK</sequence>
<reference evidence="5" key="1">
    <citation type="submission" date="2021-01" db="EMBL/GenBank/DDBJ databases">
        <title>Fulvivirga kasyanovii gen. nov., sp nov., a novel member of the phylum Bacteroidetes isolated from seawater in a mussel farm.</title>
        <authorList>
            <person name="Zhao L.-H."/>
            <person name="Wang Z.-J."/>
        </authorList>
    </citation>
    <scope>NUCLEOTIDE SEQUENCE</scope>
    <source>
        <strain evidence="5">29W222</strain>
    </source>
</reference>
<proteinExistence type="predicted"/>
<dbReference type="Gene3D" id="1.10.260.40">
    <property type="entry name" value="lambda repressor-like DNA-binding domains"/>
    <property type="match status" value="1"/>
</dbReference>
<evidence type="ECO:0000313" key="5">
    <source>
        <dbReference type="EMBL" id="MBL6447282.1"/>
    </source>
</evidence>
<evidence type="ECO:0000256" key="1">
    <source>
        <dbReference type="ARBA" id="ARBA00023015"/>
    </source>
</evidence>
<dbReference type="SUPFAM" id="SSF53822">
    <property type="entry name" value="Periplasmic binding protein-like I"/>
    <property type="match status" value="1"/>
</dbReference>
<dbReference type="PROSITE" id="PS50932">
    <property type="entry name" value="HTH_LACI_2"/>
    <property type="match status" value="1"/>
</dbReference>
<dbReference type="Gene3D" id="3.40.50.2300">
    <property type="match status" value="2"/>
</dbReference>
<protein>
    <submittedName>
        <fullName evidence="5">LacI family DNA-binding transcriptional regulator</fullName>
    </submittedName>
</protein>
<dbReference type="Pfam" id="PF00532">
    <property type="entry name" value="Peripla_BP_1"/>
    <property type="match status" value="1"/>
</dbReference>
<dbReference type="PANTHER" id="PTHR30146:SF109">
    <property type="entry name" value="HTH-TYPE TRANSCRIPTIONAL REGULATOR GALS"/>
    <property type="match status" value="1"/>
</dbReference>
<gene>
    <name evidence="5" type="ORF">JMN32_13265</name>
</gene>
<comment type="caution">
    <text evidence="5">The sequence shown here is derived from an EMBL/GenBank/DDBJ whole genome shotgun (WGS) entry which is preliminary data.</text>
</comment>
<evidence type="ECO:0000259" key="4">
    <source>
        <dbReference type="PROSITE" id="PS50932"/>
    </source>
</evidence>
<keyword evidence="1" id="KW-0805">Transcription regulation</keyword>
<dbReference type="InterPro" id="IPR000843">
    <property type="entry name" value="HTH_LacI"/>
</dbReference>
<evidence type="ECO:0000313" key="6">
    <source>
        <dbReference type="Proteomes" id="UP000614216"/>
    </source>
</evidence>
<feature type="domain" description="HTH lacI-type" evidence="4">
    <location>
        <begin position="3"/>
        <end position="57"/>
    </location>
</feature>
<dbReference type="AlphaFoldDB" id="A0A937FYR7"/>
<dbReference type="CDD" id="cd01392">
    <property type="entry name" value="HTH_LacI"/>
    <property type="match status" value="1"/>
</dbReference>
<dbReference type="EMBL" id="JAEUGD010000042">
    <property type="protein sequence ID" value="MBL6447282.1"/>
    <property type="molecule type" value="Genomic_DNA"/>
</dbReference>
<dbReference type="SMART" id="SM00354">
    <property type="entry name" value="HTH_LACI"/>
    <property type="match status" value="1"/>
</dbReference>
<dbReference type="RefSeq" id="WP_202856798.1">
    <property type="nucleotide sequence ID" value="NZ_JAEUGD010000042.1"/>
</dbReference>
<dbReference type="PANTHER" id="PTHR30146">
    <property type="entry name" value="LACI-RELATED TRANSCRIPTIONAL REPRESSOR"/>
    <property type="match status" value="1"/>
</dbReference>
<dbReference type="CDD" id="cd06267">
    <property type="entry name" value="PBP1_LacI_sugar_binding-like"/>
    <property type="match status" value="1"/>
</dbReference>
<organism evidence="5 6">
    <name type="scientific">Fulvivirga marina</name>
    <dbReference type="NCBI Taxonomy" id="2494733"/>
    <lineage>
        <taxon>Bacteria</taxon>
        <taxon>Pseudomonadati</taxon>
        <taxon>Bacteroidota</taxon>
        <taxon>Cytophagia</taxon>
        <taxon>Cytophagales</taxon>
        <taxon>Fulvivirgaceae</taxon>
        <taxon>Fulvivirga</taxon>
    </lineage>
</organism>
<evidence type="ECO:0000256" key="2">
    <source>
        <dbReference type="ARBA" id="ARBA00023125"/>
    </source>
</evidence>
<evidence type="ECO:0000256" key="3">
    <source>
        <dbReference type="ARBA" id="ARBA00023163"/>
    </source>
</evidence>
<dbReference type="InterPro" id="IPR028082">
    <property type="entry name" value="Peripla_BP_I"/>
</dbReference>
<dbReference type="GO" id="GO:0003700">
    <property type="term" value="F:DNA-binding transcription factor activity"/>
    <property type="evidence" value="ECO:0007669"/>
    <property type="project" value="TreeGrafter"/>
</dbReference>
<dbReference type="InterPro" id="IPR010982">
    <property type="entry name" value="Lambda_DNA-bd_dom_sf"/>
</dbReference>
<keyword evidence="6" id="KW-1185">Reference proteome</keyword>
<accession>A0A937FYR7</accession>
<dbReference type="GO" id="GO:0000976">
    <property type="term" value="F:transcription cis-regulatory region binding"/>
    <property type="evidence" value="ECO:0007669"/>
    <property type="project" value="TreeGrafter"/>
</dbReference>
<dbReference type="Pfam" id="PF00356">
    <property type="entry name" value="LacI"/>
    <property type="match status" value="1"/>
</dbReference>